<keyword evidence="5" id="KW-1185">Reference proteome</keyword>
<dbReference type="InterPro" id="IPR036388">
    <property type="entry name" value="WH-like_DNA-bd_sf"/>
</dbReference>
<dbReference type="PROSITE" id="PS50043">
    <property type="entry name" value="HTH_LUXR_2"/>
    <property type="match status" value="1"/>
</dbReference>
<dbReference type="Pfam" id="PF00196">
    <property type="entry name" value="GerE"/>
    <property type="match status" value="1"/>
</dbReference>
<dbReference type="InterPro" id="IPR000792">
    <property type="entry name" value="Tscrpt_reg_LuxR_C"/>
</dbReference>
<dbReference type="RefSeq" id="WP_013640335.1">
    <property type="nucleotide sequence ID" value="NC_015186.1"/>
</dbReference>
<dbReference type="PRINTS" id="PR00038">
    <property type="entry name" value="HTHLUXR"/>
</dbReference>
<keyword evidence="2" id="KW-0238">DNA-binding</keyword>
<protein>
    <submittedName>
        <fullName evidence="4">LuxR family transcriptional regulator</fullName>
    </submittedName>
</protein>
<dbReference type="EMBL" id="AP012035">
    <property type="protein sequence ID" value="BAJ81329.1"/>
    <property type="molecule type" value="Genomic_DNA"/>
</dbReference>
<accession>F0IZW9</accession>
<dbReference type="GO" id="GO:0003677">
    <property type="term" value="F:DNA binding"/>
    <property type="evidence" value="ECO:0007669"/>
    <property type="project" value="UniProtKB-KW"/>
</dbReference>
<dbReference type="AlphaFoldDB" id="F0IZW9"/>
<reference evidence="4 5" key="1">
    <citation type="submission" date="2010-12" db="EMBL/GenBank/DDBJ databases">
        <title>Whole genome sequence of Acidiphilium multivorum AIU301.</title>
        <authorList>
            <person name="Narita-Yamada S."/>
            <person name="Nakamura S."/>
            <person name="Ito N."/>
            <person name="Takarada H."/>
            <person name="Katano Y."/>
            <person name="Nakazawa H."/>
            <person name="Hosoyama A."/>
            <person name="Yamada R."/>
            <person name="Fujita N."/>
        </authorList>
    </citation>
    <scope>NUCLEOTIDE SEQUENCE [LARGE SCALE GENOMIC DNA]</scope>
    <source>
        <strain evidence="5">DSM 11245 / JCM 8867 / AIU301</strain>
    </source>
</reference>
<evidence type="ECO:0000313" key="4">
    <source>
        <dbReference type="EMBL" id="BAJ81329.1"/>
    </source>
</evidence>
<evidence type="ECO:0000313" key="5">
    <source>
        <dbReference type="Proteomes" id="UP000007100"/>
    </source>
</evidence>
<dbReference type="SUPFAM" id="SSF46894">
    <property type="entry name" value="C-terminal effector domain of the bipartite response regulators"/>
    <property type="match status" value="1"/>
</dbReference>
<dbReference type="SMART" id="SM00421">
    <property type="entry name" value="HTH_LUXR"/>
    <property type="match status" value="1"/>
</dbReference>
<gene>
    <name evidence="4" type="ordered locus">ACMV_19820</name>
</gene>
<dbReference type="HOGENOM" id="CLU_067793_0_0_5"/>
<evidence type="ECO:0000256" key="3">
    <source>
        <dbReference type="ARBA" id="ARBA00023163"/>
    </source>
</evidence>
<dbReference type="KEGG" id="amv:ACMV_19820"/>
<keyword evidence="3" id="KW-0804">Transcription</keyword>
<proteinExistence type="predicted"/>
<organism evidence="4 5">
    <name type="scientific">Acidiphilium multivorum (strain DSM 11245 / JCM 8867 / NBRC 100883 / AIU 301)</name>
    <dbReference type="NCBI Taxonomy" id="926570"/>
    <lineage>
        <taxon>Bacteria</taxon>
        <taxon>Pseudomonadati</taxon>
        <taxon>Pseudomonadota</taxon>
        <taxon>Alphaproteobacteria</taxon>
        <taxon>Acetobacterales</taxon>
        <taxon>Acidocellaceae</taxon>
        <taxon>Acidiphilium</taxon>
    </lineage>
</organism>
<name>F0IZW9_ACIMA</name>
<keyword evidence="1" id="KW-0805">Transcription regulation</keyword>
<dbReference type="InterPro" id="IPR016032">
    <property type="entry name" value="Sig_transdc_resp-reg_C-effctor"/>
</dbReference>
<dbReference type="PANTHER" id="PTHR44688">
    <property type="entry name" value="DNA-BINDING TRANSCRIPTIONAL ACTIVATOR DEVR_DOSR"/>
    <property type="match status" value="1"/>
</dbReference>
<sequence>MTGYPDEPAANMSVAREADTIAAVIGRIGTPDLLLTLDQVLKSIADFDLSVVFGYPYGECPRLLHNGYGAHATHEALDAYLRGAYLLDPFYTASVHGHSPGLWRMRELAPDDFFQSDFYGSSEVHPCISLEPGSLVEEIGFLVPLPCGFTAAYSLMRKTGRPPFNEGEMSRLRAFEPIVREALRSHWRQLDSSAPVSPPGGGLEAAFARFAQDYLTYQQRRIVQLILRGHSTLSISTIIGSTEGTVKIHRKNIYRRLGISSQSELFGCFIKSLFGDERSCPDSISGRSDCPPATSFRR</sequence>
<dbReference type="GO" id="GO:0006355">
    <property type="term" value="P:regulation of DNA-templated transcription"/>
    <property type="evidence" value="ECO:0007669"/>
    <property type="project" value="InterPro"/>
</dbReference>
<dbReference type="CDD" id="cd06170">
    <property type="entry name" value="LuxR_C_like"/>
    <property type="match status" value="1"/>
</dbReference>
<dbReference type="Proteomes" id="UP000007100">
    <property type="component" value="Chromosome"/>
</dbReference>
<evidence type="ECO:0000256" key="1">
    <source>
        <dbReference type="ARBA" id="ARBA00023015"/>
    </source>
</evidence>
<evidence type="ECO:0000256" key="2">
    <source>
        <dbReference type="ARBA" id="ARBA00023125"/>
    </source>
</evidence>
<dbReference type="OrthoDB" id="343383at2"/>
<dbReference type="Gene3D" id="1.10.10.10">
    <property type="entry name" value="Winged helix-like DNA-binding domain superfamily/Winged helix DNA-binding domain"/>
    <property type="match status" value="1"/>
</dbReference>
<dbReference type="PANTHER" id="PTHR44688:SF16">
    <property type="entry name" value="DNA-BINDING TRANSCRIPTIONAL ACTIVATOR DEVR_DOSR"/>
    <property type="match status" value="1"/>
</dbReference>